<dbReference type="Pfam" id="PF13629">
    <property type="entry name" value="T2SS-T3SS_pil_N"/>
    <property type="match status" value="1"/>
</dbReference>
<dbReference type="EMBL" id="CP004021">
    <property type="protein sequence ID" value="AKK20032.1"/>
    <property type="molecule type" value="Genomic_DNA"/>
</dbReference>
<dbReference type="InterPro" id="IPR032789">
    <property type="entry name" value="T2SS-T3SS_pil_N"/>
</dbReference>
<reference evidence="3 4" key="1">
    <citation type="journal article" date="2015" name="Genome Announc.">
        <title>Complete Genome Sequence of 'Candidatus Liberibacter africanus,' a Bacterium Associated with Citrus Huanglongbing.</title>
        <authorList>
            <person name="Lin H."/>
            <person name="Pietersen G."/>
            <person name="Han C."/>
            <person name="Read D.A."/>
            <person name="Lou B."/>
            <person name="Gupta G."/>
            <person name="Civerolo E.L."/>
        </authorList>
    </citation>
    <scope>NUCLEOTIDE SEQUENCE [LARGE SCALE GENOMIC DNA]</scope>
    <source>
        <strain evidence="3 4">PTSAPSY</strain>
    </source>
</reference>
<dbReference type="AlphaFoldDB" id="A0A0G3I8H8"/>
<feature type="domain" description="Pilus formation protein N-terminal" evidence="2">
    <location>
        <begin position="99"/>
        <end position="165"/>
    </location>
</feature>
<name>A0A0G3I8H8_LIBAF</name>
<protein>
    <recommendedName>
        <fullName evidence="2">Pilus formation protein N-terminal domain-containing protein</fullName>
    </recommendedName>
</protein>
<evidence type="ECO:0000313" key="3">
    <source>
        <dbReference type="EMBL" id="AKK20032.1"/>
    </source>
</evidence>
<evidence type="ECO:0000259" key="2">
    <source>
        <dbReference type="Pfam" id="PF13629"/>
    </source>
</evidence>
<dbReference type="STRING" id="1277257.G293_02000"/>
<organism evidence="3 4">
    <name type="scientific">Candidatus Liberibacter africanus PTSAPSY</name>
    <dbReference type="NCBI Taxonomy" id="1277257"/>
    <lineage>
        <taxon>Bacteria</taxon>
        <taxon>Pseudomonadati</taxon>
        <taxon>Pseudomonadota</taxon>
        <taxon>Alphaproteobacteria</taxon>
        <taxon>Hyphomicrobiales</taxon>
        <taxon>Rhizobiaceae</taxon>
        <taxon>Liberibacter</taxon>
    </lineage>
</organism>
<dbReference type="RefSeq" id="WP_052775012.1">
    <property type="nucleotide sequence ID" value="NZ_CP004021.1"/>
</dbReference>
<dbReference type="Proteomes" id="UP000035503">
    <property type="component" value="Chromosome"/>
</dbReference>
<keyword evidence="4" id="KW-1185">Reference proteome</keyword>
<evidence type="ECO:0000313" key="4">
    <source>
        <dbReference type="Proteomes" id="UP000035503"/>
    </source>
</evidence>
<evidence type="ECO:0000256" key="1">
    <source>
        <dbReference type="SAM" id="MobiDB-lite"/>
    </source>
</evidence>
<dbReference type="PATRIC" id="fig|1277257.4.peg.433"/>
<proteinExistence type="predicted"/>
<feature type="region of interest" description="Disordered" evidence="1">
    <location>
        <begin position="70"/>
        <end position="96"/>
    </location>
</feature>
<feature type="compositionally biased region" description="Basic residues" evidence="1">
    <location>
        <begin position="70"/>
        <end position="79"/>
    </location>
</feature>
<gene>
    <name evidence="3" type="ORF">G293_02000</name>
</gene>
<dbReference type="KEGG" id="lau:G293_02000"/>
<sequence length="207" mass="23102">MANIRTTLALSIFIFIVARIYPAFPQDQIQKAPPPIPTPNYPIPDKKIIKQKPPLLPTHRNHQEAIKHANPKTKVRRIPPPHSPINKTLPTKPHEKEEAKNLRVAIGQSLILGFNTKITKVVVGNEKVIDVLALETENSVVVTGKEIGITNLIVLGKDNKVILDIEATTFANEKNTVRVYSPGNKAFLSCTPRCLPYTNTWNDIMTK</sequence>
<accession>A0A0G3I8H8</accession>
<dbReference type="OrthoDB" id="9815749at2"/>